<dbReference type="Proteomes" id="UP000185678">
    <property type="component" value="Unassembled WGS sequence"/>
</dbReference>
<dbReference type="Pfam" id="PF13487">
    <property type="entry name" value="HD_5"/>
    <property type="match status" value="1"/>
</dbReference>
<keyword evidence="4" id="KW-0238">DNA-binding</keyword>
<evidence type="ECO:0000256" key="2">
    <source>
        <dbReference type="ARBA" id="ARBA00023012"/>
    </source>
</evidence>
<dbReference type="GO" id="GO:0032993">
    <property type="term" value="C:protein-DNA complex"/>
    <property type="evidence" value="ECO:0007669"/>
    <property type="project" value="TreeGrafter"/>
</dbReference>
<keyword evidence="3" id="KW-0805">Transcription regulation</keyword>
<dbReference type="PANTHER" id="PTHR48111">
    <property type="entry name" value="REGULATOR OF RPOS"/>
    <property type="match status" value="1"/>
</dbReference>
<gene>
    <name evidence="8" type="ORF">SAMN05421779_105244</name>
</gene>
<dbReference type="Gene3D" id="1.10.3210.10">
    <property type="entry name" value="Hypothetical protein af1432"/>
    <property type="match status" value="1"/>
</dbReference>
<dbReference type="RefSeq" id="WP_076401155.1">
    <property type="nucleotide sequence ID" value="NZ_FTOA01000005.1"/>
</dbReference>
<proteinExistence type="predicted"/>
<dbReference type="PROSITE" id="PS50110">
    <property type="entry name" value="RESPONSE_REGULATORY"/>
    <property type="match status" value="1"/>
</dbReference>
<dbReference type="CDD" id="cd17569">
    <property type="entry name" value="REC_HupR-like"/>
    <property type="match status" value="1"/>
</dbReference>
<dbReference type="GO" id="GO:0000976">
    <property type="term" value="F:transcription cis-regulatory region binding"/>
    <property type="evidence" value="ECO:0007669"/>
    <property type="project" value="TreeGrafter"/>
</dbReference>
<keyword evidence="2" id="KW-0902">Two-component regulatory system</keyword>
<dbReference type="SUPFAM" id="SSF52172">
    <property type="entry name" value="CheY-like"/>
    <property type="match status" value="1"/>
</dbReference>
<dbReference type="GO" id="GO:0006355">
    <property type="term" value="P:regulation of DNA-templated transcription"/>
    <property type="evidence" value="ECO:0007669"/>
    <property type="project" value="TreeGrafter"/>
</dbReference>
<evidence type="ECO:0000256" key="1">
    <source>
        <dbReference type="ARBA" id="ARBA00022553"/>
    </source>
</evidence>
<protein>
    <submittedName>
        <fullName evidence="8">Response regulator c-di-GMP phosphodiesterase, RpfG family, contains REC and HD-GYP domains</fullName>
    </submittedName>
</protein>
<dbReference type="AlphaFoldDB" id="A0A1N7NNC8"/>
<dbReference type="InterPro" id="IPR011006">
    <property type="entry name" value="CheY-like_superfamily"/>
</dbReference>
<dbReference type="Pfam" id="PF00072">
    <property type="entry name" value="Response_reg"/>
    <property type="match status" value="1"/>
</dbReference>
<feature type="modified residue" description="4-aspartylphosphate" evidence="6">
    <location>
        <position position="53"/>
    </location>
</feature>
<evidence type="ECO:0000256" key="3">
    <source>
        <dbReference type="ARBA" id="ARBA00023015"/>
    </source>
</evidence>
<feature type="domain" description="Response regulatory" evidence="7">
    <location>
        <begin position="4"/>
        <end position="119"/>
    </location>
</feature>
<keyword evidence="9" id="KW-1185">Reference proteome</keyword>
<evidence type="ECO:0000256" key="6">
    <source>
        <dbReference type="PROSITE-ProRule" id="PRU00169"/>
    </source>
</evidence>
<dbReference type="GO" id="GO:0000156">
    <property type="term" value="F:phosphorelay response regulator activity"/>
    <property type="evidence" value="ECO:0007669"/>
    <property type="project" value="TreeGrafter"/>
</dbReference>
<dbReference type="SMART" id="SM00448">
    <property type="entry name" value="REC"/>
    <property type="match status" value="1"/>
</dbReference>
<keyword evidence="5" id="KW-0804">Transcription</keyword>
<dbReference type="GO" id="GO:0005829">
    <property type="term" value="C:cytosol"/>
    <property type="evidence" value="ECO:0007669"/>
    <property type="project" value="TreeGrafter"/>
</dbReference>
<evidence type="ECO:0000313" key="9">
    <source>
        <dbReference type="Proteomes" id="UP000185678"/>
    </source>
</evidence>
<dbReference type="Gene3D" id="3.40.50.2300">
    <property type="match status" value="1"/>
</dbReference>
<sequence length="414" mass="45453">MKGKILLVDDDANLLASLNRQLRRHYPVDVAEGGQQALFAIQTHGPYAVVVCDMRMPGMDGVQVLRKIRDLSPNTIRIMLTGNADQQTAMDAVNEGAIFRFFNKPCSTETLCKGLDAALEQYRLLTAEKELLEKTLSGSIKLLMDVLSLVAPEAYGQATRMRDWVHRLITEWNLPSRWQLELATMLSAIGHVTIPTEITQKMADGVILSPIEEGIVVHAPEAARKLIGNIPRLSVVANIVALQNRGYDGSGFPVDAPKGDALPLDARLLYLIKDVARVCGEKEPTAATFRTLEAHKERYDPILFRKVRDAMSRWNNTPELSDIEREEVKISGLTADQVLAENMELENGHMILAAGARLNVALIERIHNLAKIHPIKQPIVIIQPWVMRAHQAGAIAGVTPAVAAGTGVSPSGNN</sequence>
<dbReference type="EMBL" id="FTOA01000005">
    <property type="protein sequence ID" value="SIS99699.1"/>
    <property type="molecule type" value="Genomic_DNA"/>
</dbReference>
<dbReference type="InterPro" id="IPR001789">
    <property type="entry name" value="Sig_transdc_resp-reg_receiver"/>
</dbReference>
<evidence type="ECO:0000256" key="5">
    <source>
        <dbReference type="ARBA" id="ARBA00023163"/>
    </source>
</evidence>
<evidence type="ECO:0000256" key="4">
    <source>
        <dbReference type="ARBA" id="ARBA00023125"/>
    </source>
</evidence>
<evidence type="ECO:0000259" key="7">
    <source>
        <dbReference type="PROSITE" id="PS50110"/>
    </source>
</evidence>
<evidence type="ECO:0000313" key="8">
    <source>
        <dbReference type="EMBL" id="SIS99699.1"/>
    </source>
</evidence>
<name>A0A1N7NNC8_9PROT</name>
<dbReference type="InterPro" id="IPR039420">
    <property type="entry name" value="WalR-like"/>
</dbReference>
<dbReference type="OrthoDB" id="9802066at2"/>
<dbReference type="PANTHER" id="PTHR48111:SF1">
    <property type="entry name" value="TWO-COMPONENT RESPONSE REGULATOR ORR33"/>
    <property type="match status" value="1"/>
</dbReference>
<accession>A0A1N7NNC8</accession>
<dbReference type="STRING" id="80876.SAMN05421779_105244"/>
<keyword evidence="1 6" id="KW-0597">Phosphoprotein</keyword>
<organism evidence="8 9">
    <name type="scientific">Insolitispirillum peregrinum</name>
    <dbReference type="NCBI Taxonomy" id="80876"/>
    <lineage>
        <taxon>Bacteria</taxon>
        <taxon>Pseudomonadati</taxon>
        <taxon>Pseudomonadota</taxon>
        <taxon>Alphaproteobacteria</taxon>
        <taxon>Rhodospirillales</taxon>
        <taxon>Novispirillaceae</taxon>
        <taxon>Insolitispirillum</taxon>
    </lineage>
</organism>
<reference evidence="8 9" key="1">
    <citation type="submission" date="2017-01" db="EMBL/GenBank/DDBJ databases">
        <authorList>
            <person name="Mah S.A."/>
            <person name="Swanson W.J."/>
            <person name="Moy G.W."/>
            <person name="Vacquier V.D."/>
        </authorList>
    </citation>
    <scope>NUCLEOTIDE SEQUENCE [LARGE SCALE GENOMIC DNA]</scope>
    <source>
        <strain evidence="8 9">DSM 11589</strain>
    </source>
</reference>